<reference evidence="2 3" key="1">
    <citation type="submission" date="2017-02" db="EMBL/GenBank/DDBJ databases">
        <authorList>
            <person name="Peterson S.W."/>
        </authorList>
    </citation>
    <scope>NUCLEOTIDE SEQUENCE [LARGE SCALE GENOMIC DNA]</scope>
    <source>
        <strain evidence="2 3">ATCC 51222</strain>
    </source>
</reference>
<organism evidence="2 3">
    <name type="scientific">Eubacterium coprostanoligenes</name>
    <dbReference type="NCBI Taxonomy" id="290054"/>
    <lineage>
        <taxon>Bacteria</taxon>
        <taxon>Bacillati</taxon>
        <taxon>Bacillota</taxon>
        <taxon>Clostridia</taxon>
        <taxon>Eubacteriales</taxon>
        <taxon>Eubacteriaceae</taxon>
        <taxon>Eubacterium</taxon>
    </lineage>
</organism>
<dbReference type="AlphaFoldDB" id="A0A1T4KBJ1"/>
<evidence type="ECO:0000313" key="2">
    <source>
        <dbReference type="EMBL" id="SJZ39779.1"/>
    </source>
</evidence>
<dbReference type="RefSeq" id="WP_078767899.1">
    <property type="nucleotide sequence ID" value="NZ_FUWW01000003.1"/>
</dbReference>
<dbReference type="Proteomes" id="UP000190657">
    <property type="component" value="Unassembled WGS sequence"/>
</dbReference>
<proteinExistence type="predicted"/>
<accession>A0A1T4KBJ1</accession>
<evidence type="ECO:0000313" key="3">
    <source>
        <dbReference type="Proteomes" id="UP000190657"/>
    </source>
</evidence>
<name>A0A1T4KBJ1_9FIRM</name>
<evidence type="ECO:0000259" key="1">
    <source>
        <dbReference type="Pfam" id="PF04865"/>
    </source>
</evidence>
<gene>
    <name evidence="2" type="ORF">SAMN02745114_00400</name>
</gene>
<dbReference type="EMBL" id="FUWW01000003">
    <property type="protein sequence ID" value="SJZ39779.1"/>
    <property type="molecule type" value="Genomic_DNA"/>
</dbReference>
<sequence>MISYNEILENMKTTYFEQSGEVLDMNGESGIRLKAIATELFNLYVAGEYLLRQSAWMTATGEYLDRIATECSVVRKKASKAVGEITFLIDGVREKDTVIPEGVVCSKKGYKYIQYKTLEQGIIRTGETAVSVRAEALFCGEEYNASYGEVSVMVNPPSGIAMVENRVSFIGGCDDENDEALRLRIKDALMYPANGVNVEFLKGRIMTFDEVIGCDIIRENAKLVCVLKTRDKTVSTDLEQRVRDVLSLFTLFNFEFEVRNADENSA</sequence>
<dbReference type="PANTHER" id="PTHR37829">
    <property type="entry name" value="PHAGE-LIKE ELEMENT PBSX PROTEIN XKDT"/>
    <property type="match status" value="1"/>
</dbReference>
<keyword evidence="3" id="KW-1185">Reference proteome</keyword>
<feature type="domain" description="Baseplate protein J-like barrel" evidence="1">
    <location>
        <begin position="94"/>
        <end position="172"/>
    </location>
</feature>
<protein>
    <submittedName>
        <fullName evidence="2">Baseplate J-like protein</fullName>
    </submittedName>
</protein>
<dbReference type="InterPro" id="IPR052399">
    <property type="entry name" value="Phage_Baseplate_Assmbl_Protein"/>
</dbReference>
<dbReference type="PANTHER" id="PTHR37829:SF3">
    <property type="entry name" value="PROTEIN JAYE-RELATED"/>
    <property type="match status" value="1"/>
</dbReference>
<dbReference type="InterPro" id="IPR006949">
    <property type="entry name" value="Barrel_Baseplate_J-like"/>
</dbReference>
<dbReference type="OrthoDB" id="371354at2"/>
<dbReference type="Pfam" id="PF04865">
    <property type="entry name" value="Baseplate_J"/>
    <property type="match status" value="1"/>
</dbReference>
<dbReference type="STRING" id="290054.SAMN02745114_00400"/>